<sequence>MNPALAALPTAVEQLQLVAEHTAAPSPQALADIQAVRSDLARQAREARRANDRRDWERARARADAVAARAEEERATGLESLAERSRRLIDERRRREAEEAKENEDEARTTPTAKDADGTRAAPNCTSSSAESLAAELCRWPAPPAGVSVALEEHAWPLYYDHYAWVDEIALKYAFHDSGEVLRHLVFVANLETPAVKKCLFLSIRCLHCHAGAGSAGEGIPKRSKVLALFGFQHRWLLAVQQRSGHPTVEKTVRIICDYYRKLTSDRPGAEAELFWRNRLDVTAPRGGRAL</sequence>
<proteinExistence type="predicted"/>
<evidence type="ECO:0000313" key="2">
    <source>
        <dbReference type="EMBL" id="KOO27713.1"/>
    </source>
</evidence>
<dbReference type="EMBL" id="JWZX01002678">
    <property type="protein sequence ID" value="KOO27713.1"/>
    <property type="molecule type" value="Genomic_DNA"/>
</dbReference>
<accession>A0A0M0JN72</accession>
<feature type="compositionally biased region" description="Basic and acidic residues" evidence="1">
    <location>
        <begin position="91"/>
        <end position="100"/>
    </location>
</feature>
<organism evidence="2 3">
    <name type="scientific">Chrysochromulina tobinii</name>
    <dbReference type="NCBI Taxonomy" id="1460289"/>
    <lineage>
        <taxon>Eukaryota</taxon>
        <taxon>Haptista</taxon>
        <taxon>Haptophyta</taxon>
        <taxon>Prymnesiophyceae</taxon>
        <taxon>Prymnesiales</taxon>
        <taxon>Chrysochromulinaceae</taxon>
        <taxon>Chrysochromulina</taxon>
    </lineage>
</organism>
<dbReference type="OrthoDB" id="193963at2759"/>
<gene>
    <name evidence="2" type="ORF">Ctob_009533</name>
</gene>
<comment type="caution">
    <text evidence="2">The sequence shown here is derived from an EMBL/GenBank/DDBJ whole genome shotgun (WGS) entry which is preliminary data.</text>
</comment>
<evidence type="ECO:0000313" key="3">
    <source>
        <dbReference type="Proteomes" id="UP000037460"/>
    </source>
</evidence>
<dbReference type="Proteomes" id="UP000037460">
    <property type="component" value="Unassembled WGS sequence"/>
</dbReference>
<dbReference type="AlphaFoldDB" id="A0A0M0JN72"/>
<protein>
    <submittedName>
        <fullName evidence="2">Uncharacterized protein</fullName>
    </submittedName>
</protein>
<feature type="region of interest" description="Disordered" evidence="1">
    <location>
        <begin position="91"/>
        <end position="126"/>
    </location>
</feature>
<reference evidence="3" key="1">
    <citation type="journal article" date="2015" name="PLoS Genet.">
        <title>Genome Sequence and Transcriptome Analyses of Chrysochromulina tobin: Metabolic Tools for Enhanced Algal Fitness in the Prominent Order Prymnesiales (Haptophyceae).</title>
        <authorList>
            <person name="Hovde B.T."/>
            <person name="Deodato C.R."/>
            <person name="Hunsperger H.M."/>
            <person name="Ryken S.A."/>
            <person name="Yost W."/>
            <person name="Jha R.K."/>
            <person name="Patterson J."/>
            <person name="Monnat R.J. Jr."/>
            <person name="Barlow S.B."/>
            <person name="Starkenburg S.R."/>
            <person name="Cattolico R.A."/>
        </authorList>
    </citation>
    <scope>NUCLEOTIDE SEQUENCE</scope>
    <source>
        <strain evidence="3">CCMP291</strain>
    </source>
</reference>
<name>A0A0M0JN72_9EUKA</name>
<keyword evidence="3" id="KW-1185">Reference proteome</keyword>
<evidence type="ECO:0000256" key="1">
    <source>
        <dbReference type="SAM" id="MobiDB-lite"/>
    </source>
</evidence>